<keyword evidence="8" id="KW-0408">Iron</keyword>
<evidence type="ECO:0000259" key="16">
    <source>
        <dbReference type="Pfam" id="PF00593"/>
    </source>
</evidence>
<dbReference type="InterPro" id="IPR036942">
    <property type="entry name" value="Beta-barrel_TonB_sf"/>
</dbReference>
<keyword evidence="5" id="KW-0410">Iron transport</keyword>
<evidence type="ECO:0000256" key="10">
    <source>
        <dbReference type="ARBA" id="ARBA00023077"/>
    </source>
</evidence>
<evidence type="ECO:0000256" key="1">
    <source>
        <dbReference type="ARBA" id="ARBA00004571"/>
    </source>
</evidence>
<dbReference type="SUPFAM" id="SSF56935">
    <property type="entry name" value="Porins"/>
    <property type="match status" value="1"/>
</dbReference>
<evidence type="ECO:0000256" key="8">
    <source>
        <dbReference type="ARBA" id="ARBA00023004"/>
    </source>
</evidence>
<dbReference type="Pfam" id="PF07715">
    <property type="entry name" value="Plug"/>
    <property type="match status" value="1"/>
</dbReference>
<evidence type="ECO:0000256" key="4">
    <source>
        <dbReference type="ARBA" id="ARBA00022452"/>
    </source>
</evidence>
<keyword evidence="4 14" id="KW-1134">Transmembrane beta strand</keyword>
<comment type="subcellular location">
    <subcellularLocation>
        <location evidence="1 14">Cell outer membrane</location>
        <topology evidence="1 14">Multi-pass membrane protein</topology>
    </subcellularLocation>
</comment>
<evidence type="ECO:0000256" key="7">
    <source>
        <dbReference type="ARBA" id="ARBA00022729"/>
    </source>
</evidence>
<evidence type="ECO:0000256" key="5">
    <source>
        <dbReference type="ARBA" id="ARBA00022496"/>
    </source>
</evidence>
<dbReference type="KEGG" id="zmp:Zymop_1125"/>
<dbReference type="Gene3D" id="2.40.170.20">
    <property type="entry name" value="TonB-dependent receptor, beta-barrel domain"/>
    <property type="match status" value="1"/>
</dbReference>
<dbReference type="CDD" id="cd01347">
    <property type="entry name" value="ligand_gated_channel"/>
    <property type="match status" value="1"/>
</dbReference>
<dbReference type="InterPro" id="IPR010105">
    <property type="entry name" value="TonB_sidphr_rcpt"/>
</dbReference>
<sequence length="714" mass="79268">MKIPLKKLISFKDGYKWSTFLTALALSSPLLAEENNKKYDPSELIITAKKDKDNYGQNRNTAAKIALAARDLPQTVNVVSHRLMQDQMVLSQQDALKNVPGVSFSTGDGQRDQVFIRGFNAFGDEFVDGFRDDALYFRDMSNIENIEVLKGPSAALFGRGSAGGIVNRVRKQADTNITNLTFTGGSWNDYRGQWDFGRTSKYNGNGFRLTGAIESGDSYREQQFVHRFAIAPSFMYGKGTDTVISVQADYLKDRRIADLGNPSLNGRTVNIDHPEVYYGSADAAKYDYTQSTVFSQTVNAVHHFSDNLSLRDGFRHYDYKMFRGNTSPASGVVNGLVQLSHHPAARNENGWDNQLELTQKIATGKIHQTLLYGFEVSRQSKLSTTYATYPGKSTSQEIKDSFYVDPFDPVLPNITGDDLSSITNKNRGIFYDYGLYLQDAIDFTHGFKLLAGIRWDSFSQTTLPISGSATYAHRLDHTWSPRLGLTYEPDDHQSYYVSWSKSYQPSGETLNIVAKQADLVPSETTSKEIGAKYTLLHNRLMIQIAGFIIKKTHIQATNPLDNTTMAIGTQRNEGAEFSATLDVGRDIHLIAGYAYITTKNLASATPAYVGKEGTLTPHNQGNFYITKAFGKHFGIGGGMNYVGNRWADPSNTVILPHYVTGDAMGWAQFGRYRFQLNAYNISNARYIVSGHGTNANLNMPGAPLNFRGTVSVSL</sequence>
<dbReference type="NCBIfam" id="TIGR01783">
    <property type="entry name" value="TonB-siderophor"/>
    <property type="match status" value="1"/>
</dbReference>
<dbReference type="InterPro" id="IPR000531">
    <property type="entry name" value="Beta-barrel_TonB"/>
</dbReference>
<dbReference type="GO" id="GO:0038023">
    <property type="term" value="F:signaling receptor activity"/>
    <property type="evidence" value="ECO:0007669"/>
    <property type="project" value="InterPro"/>
</dbReference>
<dbReference type="GO" id="GO:0015344">
    <property type="term" value="F:siderophore uptake transmembrane transporter activity"/>
    <property type="evidence" value="ECO:0007669"/>
    <property type="project" value="TreeGrafter"/>
</dbReference>
<dbReference type="EMBL" id="CP002865">
    <property type="protein sequence ID" value="AEI38021.1"/>
    <property type="molecule type" value="Genomic_DNA"/>
</dbReference>
<feature type="domain" description="TonB-dependent receptor-like beta-barrel" evidence="16">
    <location>
        <begin position="241"/>
        <end position="681"/>
    </location>
</feature>
<organism evidence="18 19">
    <name type="scientific">Zymomonas mobilis subsp. pomaceae (strain ATCC 29192 / DSM 22645 / JCM 10191 / CCUG 17912 / NBRC 13757 / NCIMB 11200 / NRRL B-4491 / Barker I)</name>
    <dbReference type="NCBI Taxonomy" id="579138"/>
    <lineage>
        <taxon>Bacteria</taxon>
        <taxon>Pseudomonadati</taxon>
        <taxon>Pseudomonadota</taxon>
        <taxon>Alphaproteobacteria</taxon>
        <taxon>Sphingomonadales</taxon>
        <taxon>Zymomonadaceae</taxon>
        <taxon>Zymomonas</taxon>
    </lineage>
</organism>
<dbReference type="GO" id="GO:0015891">
    <property type="term" value="P:siderophore transport"/>
    <property type="evidence" value="ECO:0007669"/>
    <property type="project" value="InterPro"/>
</dbReference>
<dbReference type="eggNOG" id="COG4774">
    <property type="taxonomic scope" value="Bacteria"/>
</dbReference>
<keyword evidence="13 14" id="KW-0998">Cell outer membrane</keyword>
<keyword evidence="3 14" id="KW-0813">Transport</keyword>
<dbReference type="Proteomes" id="UP000000491">
    <property type="component" value="Chromosome"/>
</dbReference>
<reference evidence="18 19" key="1">
    <citation type="journal article" date="2011" name="J. Bacteriol.">
        <title>Genome sequence of the ethanol-producing Zymomonas mobilis subsp. pomaceae lectotype strain ATCC 29192.</title>
        <authorList>
            <person name="Kouvelis V.N."/>
            <person name="Davenport K.W."/>
            <person name="Brettin T.S."/>
            <person name="Bruce D."/>
            <person name="Detter C."/>
            <person name="Han C.S."/>
            <person name="Nolan M."/>
            <person name="Tapia R."/>
            <person name="Damoulaki A."/>
            <person name="Kyrpides N.C."/>
            <person name="Typas M.A."/>
            <person name="Pappas K.M."/>
        </authorList>
    </citation>
    <scope>NUCLEOTIDE SEQUENCE [LARGE SCALE GENOMIC DNA]</scope>
    <source>
        <strain evidence="19">ATCC 29192 / DSM 22645 / JCM 10191 / CCUG 17912 / NBRC 13757 / NCIMB 11200 / NRRL B-4491 / Barker I</strain>
    </source>
</reference>
<feature type="domain" description="TonB-dependent receptor plug" evidence="17">
    <location>
        <begin position="69"/>
        <end position="165"/>
    </location>
</feature>
<dbReference type="AlphaFoldDB" id="F8ETS4"/>
<proteinExistence type="inferred from homology"/>
<evidence type="ECO:0000313" key="19">
    <source>
        <dbReference type="Proteomes" id="UP000000491"/>
    </source>
</evidence>
<accession>F8ETS4</accession>
<dbReference type="PANTHER" id="PTHR32552">
    <property type="entry name" value="FERRICHROME IRON RECEPTOR-RELATED"/>
    <property type="match status" value="1"/>
</dbReference>
<comment type="similarity">
    <text evidence="2 14 15">Belongs to the TonB-dependent receptor family.</text>
</comment>
<name>F8ETS4_ZYMMT</name>
<keyword evidence="10 15" id="KW-0798">TonB box</keyword>
<evidence type="ECO:0000256" key="13">
    <source>
        <dbReference type="ARBA" id="ARBA00023237"/>
    </source>
</evidence>
<evidence type="ECO:0000313" key="18">
    <source>
        <dbReference type="EMBL" id="AEI38021.1"/>
    </source>
</evidence>
<keyword evidence="7" id="KW-0732">Signal</keyword>
<protein>
    <submittedName>
        <fullName evidence="18">TonB-dependent siderophore receptor</fullName>
    </submittedName>
</protein>
<dbReference type="InterPro" id="IPR012910">
    <property type="entry name" value="Plug_dom"/>
</dbReference>
<dbReference type="InterPro" id="IPR039426">
    <property type="entry name" value="TonB-dep_rcpt-like"/>
</dbReference>
<dbReference type="PROSITE" id="PS52016">
    <property type="entry name" value="TONB_DEPENDENT_REC_3"/>
    <property type="match status" value="1"/>
</dbReference>
<dbReference type="RefSeq" id="WP_013934416.1">
    <property type="nucleotide sequence ID" value="NC_015709.1"/>
</dbReference>
<evidence type="ECO:0000256" key="12">
    <source>
        <dbReference type="ARBA" id="ARBA00023170"/>
    </source>
</evidence>
<evidence type="ECO:0000256" key="14">
    <source>
        <dbReference type="PROSITE-ProRule" id="PRU01360"/>
    </source>
</evidence>
<dbReference type="PATRIC" id="fig|579138.3.peg.1194"/>
<evidence type="ECO:0000256" key="6">
    <source>
        <dbReference type="ARBA" id="ARBA00022692"/>
    </source>
</evidence>
<gene>
    <name evidence="18" type="ordered locus">Zymop_1125</name>
</gene>
<dbReference type="Pfam" id="PF00593">
    <property type="entry name" value="TonB_dep_Rec_b-barrel"/>
    <property type="match status" value="1"/>
</dbReference>
<evidence type="ECO:0000256" key="11">
    <source>
        <dbReference type="ARBA" id="ARBA00023136"/>
    </source>
</evidence>
<dbReference type="Gene3D" id="2.170.130.10">
    <property type="entry name" value="TonB-dependent receptor, plug domain"/>
    <property type="match status" value="1"/>
</dbReference>
<evidence type="ECO:0000256" key="3">
    <source>
        <dbReference type="ARBA" id="ARBA00022448"/>
    </source>
</evidence>
<keyword evidence="12 18" id="KW-0675">Receptor</keyword>
<keyword evidence="9" id="KW-0406">Ion transport</keyword>
<keyword evidence="6 14" id="KW-0812">Transmembrane</keyword>
<keyword evidence="11 14" id="KW-0472">Membrane</keyword>
<dbReference type="GO" id="GO:0009279">
    <property type="term" value="C:cell outer membrane"/>
    <property type="evidence" value="ECO:0007669"/>
    <property type="project" value="UniProtKB-SubCell"/>
</dbReference>
<evidence type="ECO:0000256" key="15">
    <source>
        <dbReference type="RuleBase" id="RU003357"/>
    </source>
</evidence>
<evidence type="ECO:0000256" key="2">
    <source>
        <dbReference type="ARBA" id="ARBA00009810"/>
    </source>
</evidence>
<dbReference type="STRING" id="579138.Zymop_1125"/>
<dbReference type="PANTHER" id="PTHR32552:SF68">
    <property type="entry name" value="FERRICHROME OUTER MEMBRANE TRANSPORTER_PHAGE RECEPTOR"/>
    <property type="match status" value="1"/>
</dbReference>
<dbReference type="HOGENOM" id="CLU_008287_9_4_5"/>
<dbReference type="InterPro" id="IPR037066">
    <property type="entry name" value="Plug_dom_sf"/>
</dbReference>
<evidence type="ECO:0000259" key="17">
    <source>
        <dbReference type="Pfam" id="PF07715"/>
    </source>
</evidence>
<evidence type="ECO:0000256" key="9">
    <source>
        <dbReference type="ARBA" id="ARBA00023065"/>
    </source>
</evidence>